<evidence type="ECO:0000256" key="3">
    <source>
        <dbReference type="ARBA" id="ARBA00023163"/>
    </source>
</evidence>
<evidence type="ECO:0000256" key="1">
    <source>
        <dbReference type="ARBA" id="ARBA00023015"/>
    </source>
</evidence>
<dbReference type="SMART" id="SM00421">
    <property type="entry name" value="HTH_LUXR"/>
    <property type="match status" value="1"/>
</dbReference>
<dbReference type="InterPro" id="IPR016032">
    <property type="entry name" value="Sig_transdc_resp-reg_C-effctor"/>
</dbReference>
<comment type="caution">
    <text evidence="5">The sequence shown here is derived from an EMBL/GenBank/DDBJ whole genome shotgun (WGS) entry which is preliminary data.</text>
</comment>
<keyword evidence="1" id="KW-0805">Transcription regulation</keyword>
<keyword evidence="2" id="KW-0238">DNA-binding</keyword>
<dbReference type="CDD" id="cd06170">
    <property type="entry name" value="LuxR_C_like"/>
    <property type="match status" value="1"/>
</dbReference>
<dbReference type="PROSITE" id="PS00622">
    <property type="entry name" value="HTH_LUXR_1"/>
    <property type="match status" value="1"/>
</dbReference>
<dbReference type="Proteomes" id="UP000094291">
    <property type="component" value="Unassembled WGS sequence"/>
</dbReference>
<keyword evidence="6" id="KW-1185">Reference proteome</keyword>
<dbReference type="SUPFAM" id="SSF46894">
    <property type="entry name" value="C-terminal effector domain of the bipartite response regulators"/>
    <property type="match status" value="1"/>
</dbReference>
<evidence type="ECO:0000313" key="5">
    <source>
        <dbReference type="EMBL" id="ODC05200.1"/>
    </source>
</evidence>
<name>A0A1E2VDW0_9GAMM</name>
<dbReference type="OrthoDB" id="343383at2"/>
<dbReference type="Gene3D" id="1.10.10.10">
    <property type="entry name" value="Winged helix-like DNA-binding domain superfamily/Winged helix DNA-binding domain"/>
    <property type="match status" value="1"/>
</dbReference>
<organism evidence="5 6">
    <name type="scientific">Terasakiispira papahanaumokuakeensis</name>
    <dbReference type="NCBI Taxonomy" id="197479"/>
    <lineage>
        <taxon>Bacteria</taxon>
        <taxon>Pseudomonadati</taxon>
        <taxon>Pseudomonadota</taxon>
        <taxon>Gammaproteobacteria</taxon>
        <taxon>Oceanospirillales</taxon>
        <taxon>Terasakiispira</taxon>
    </lineage>
</organism>
<feature type="domain" description="HTH luxR-type" evidence="4">
    <location>
        <begin position="208"/>
        <end position="273"/>
    </location>
</feature>
<dbReference type="AlphaFoldDB" id="A0A1E2VDW0"/>
<dbReference type="PANTHER" id="PTHR44688:SF16">
    <property type="entry name" value="DNA-BINDING TRANSCRIPTIONAL ACTIVATOR DEVR_DOSR"/>
    <property type="match status" value="1"/>
</dbReference>
<dbReference type="Pfam" id="PF00196">
    <property type="entry name" value="GerE"/>
    <property type="match status" value="1"/>
</dbReference>
<dbReference type="InterPro" id="IPR000792">
    <property type="entry name" value="Tscrpt_reg_LuxR_C"/>
</dbReference>
<dbReference type="GO" id="GO:0006355">
    <property type="term" value="P:regulation of DNA-templated transcription"/>
    <property type="evidence" value="ECO:0007669"/>
    <property type="project" value="InterPro"/>
</dbReference>
<sequence length="275" mass="30889">MTNSDALNLRADLLQRVGWHRAIGGVIQQLDTPLFWSTLIRLLGQQVPFDSWVALIFNPHQPPLILAESDEDDGTDDGLFLDYQQGLYLLDPFYLDQSQHPRSGLVTLAEVAPEHFTHTDYYQRYFSRNIVADEVQFNCTLGSGQSCCLSLGRRHPFDMGDIGALALMEPWVIGLLQQRTHFEPAYTAATISDAALPIAAREDTLAVEGSPLDVLTERERDVCQLMLSGCSTKEIARRLNIAIETVKAHKKRIYTKLGINAQSELFSLFMQAHSR</sequence>
<dbReference type="STRING" id="197479.BFW38_05015"/>
<evidence type="ECO:0000259" key="4">
    <source>
        <dbReference type="PROSITE" id="PS50043"/>
    </source>
</evidence>
<accession>A0A1E2VDW0</accession>
<dbReference type="PANTHER" id="PTHR44688">
    <property type="entry name" value="DNA-BINDING TRANSCRIPTIONAL ACTIVATOR DEVR_DOSR"/>
    <property type="match status" value="1"/>
</dbReference>
<keyword evidence="3" id="KW-0804">Transcription</keyword>
<dbReference type="GO" id="GO:0003677">
    <property type="term" value="F:DNA binding"/>
    <property type="evidence" value="ECO:0007669"/>
    <property type="project" value="UniProtKB-KW"/>
</dbReference>
<reference evidence="5 6" key="1">
    <citation type="submission" date="2016-08" db="EMBL/GenBank/DDBJ databases">
        <authorList>
            <person name="Seilhamer J.J."/>
        </authorList>
    </citation>
    <scope>NUCLEOTIDE SEQUENCE [LARGE SCALE GENOMIC DNA]</scope>
    <source>
        <strain evidence="5 6">PH27A</strain>
    </source>
</reference>
<protein>
    <submittedName>
        <fullName evidence="5">Helix-turn-helix transcriptional regulator</fullName>
    </submittedName>
</protein>
<dbReference type="PRINTS" id="PR00038">
    <property type="entry name" value="HTHLUXR"/>
</dbReference>
<dbReference type="InterPro" id="IPR036388">
    <property type="entry name" value="WH-like_DNA-bd_sf"/>
</dbReference>
<gene>
    <name evidence="5" type="ORF">BFW38_05015</name>
</gene>
<evidence type="ECO:0000256" key="2">
    <source>
        <dbReference type="ARBA" id="ARBA00023125"/>
    </source>
</evidence>
<dbReference type="PROSITE" id="PS50043">
    <property type="entry name" value="HTH_LUXR_2"/>
    <property type="match status" value="1"/>
</dbReference>
<proteinExistence type="predicted"/>
<evidence type="ECO:0000313" key="6">
    <source>
        <dbReference type="Proteomes" id="UP000094291"/>
    </source>
</evidence>
<dbReference type="EMBL" id="MDTQ01000001">
    <property type="protein sequence ID" value="ODC05200.1"/>
    <property type="molecule type" value="Genomic_DNA"/>
</dbReference>